<gene>
    <name evidence="6" type="ORF">BSZ37_01615</name>
</gene>
<dbReference type="AlphaFoldDB" id="A0A271IWC3"/>
<reference evidence="6 7" key="1">
    <citation type="submission" date="2016-11" db="EMBL/GenBank/DDBJ databases">
        <title>Study of marine rhodopsin-containing bacteria.</title>
        <authorList>
            <person name="Yoshizawa S."/>
            <person name="Kumagai Y."/>
            <person name="Kogure K."/>
        </authorList>
    </citation>
    <scope>NUCLEOTIDE SEQUENCE [LARGE SCALE GENOMIC DNA]</scope>
    <source>
        <strain evidence="6 7">SAORIC-28</strain>
    </source>
</reference>
<dbReference type="EMBL" id="MQWD01000001">
    <property type="protein sequence ID" value="PAP75228.1"/>
    <property type="molecule type" value="Genomic_DNA"/>
</dbReference>
<dbReference type="Pfam" id="PF14489">
    <property type="entry name" value="QueF"/>
    <property type="match status" value="1"/>
</dbReference>
<keyword evidence="3" id="KW-0521">NADP</keyword>
<dbReference type="SUPFAM" id="SSF55620">
    <property type="entry name" value="Tetrahydrobiopterin biosynthesis enzymes-like"/>
    <property type="match status" value="1"/>
</dbReference>
<name>A0A271IWC3_9BACT</name>
<dbReference type="RefSeq" id="WP_095508864.1">
    <property type="nucleotide sequence ID" value="NZ_MQWD01000001.1"/>
</dbReference>
<comment type="caution">
    <text evidence="6">The sequence shown here is derived from an EMBL/GenBank/DDBJ whole genome shotgun (WGS) entry which is preliminary data.</text>
</comment>
<keyword evidence="1" id="KW-0963">Cytoplasm</keyword>
<dbReference type="InterPro" id="IPR029500">
    <property type="entry name" value="QueF"/>
</dbReference>
<dbReference type="InterPro" id="IPR016856">
    <property type="entry name" value="QueF_type1"/>
</dbReference>
<protein>
    <submittedName>
        <fullName evidence="6">7-cyano-7-deazaguanine reductase</fullName>
    </submittedName>
</protein>
<dbReference type="NCBIfam" id="TIGR03139">
    <property type="entry name" value="QueF-II"/>
    <property type="match status" value="1"/>
</dbReference>
<proteinExistence type="predicted"/>
<evidence type="ECO:0000256" key="1">
    <source>
        <dbReference type="ARBA" id="ARBA00022490"/>
    </source>
</evidence>
<dbReference type="PANTHER" id="PTHR34354:SF1">
    <property type="entry name" value="NADPH-DEPENDENT 7-CYANO-7-DEAZAGUANINE REDUCTASE"/>
    <property type="match status" value="1"/>
</dbReference>
<accession>A0A271IWC3</accession>
<dbReference type="InterPro" id="IPR043133">
    <property type="entry name" value="GTP-CH-I_C/QueF"/>
</dbReference>
<keyword evidence="7" id="KW-1185">Reference proteome</keyword>
<keyword evidence="4" id="KW-0560">Oxidoreductase</keyword>
<evidence type="ECO:0000256" key="3">
    <source>
        <dbReference type="ARBA" id="ARBA00022857"/>
    </source>
</evidence>
<organism evidence="6 7">
    <name type="scientific">Rubrivirga marina</name>
    <dbReference type="NCBI Taxonomy" id="1196024"/>
    <lineage>
        <taxon>Bacteria</taxon>
        <taxon>Pseudomonadati</taxon>
        <taxon>Rhodothermota</taxon>
        <taxon>Rhodothermia</taxon>
        <taxon>Rhodothermales</taxon>
        <taxon>Rubricoccaceae</taxon>
        <taxon>Rubrivirga</taxon>
    </lineage>
</organism>
<evidence type="ECO:0000313" key="6">
    <source>
        <dbReference type="EMBL" id="PAP75228.1"/>
    </source>
</evidence>
<dbReference type="PANTHER" id="PTHR34354">
    <property type="entry name" value="NADPH-DEPENDENT 7-CYANO-7-DEAZAGUANINE REDUCTASE"/>
    <property type="match status" value="1"/>
</dbReference>
<sequence length="190" mass="20887">MADTPTAADRLDDFHQRALDHTRASLAHMARYGIEPEGRVALFLPPDARQQEIHRMPYEHAARQVVTYTTEPGEFTALCPFSGLPDSGTVRIEYVPGSWLLELKSLKYYLMSWRHVGAAQEDITALVFEDLMRHLDDPHRLVVTTDYTVRGGIHTVCSVDSRDQPERNSAAVGSVGLGAEAGPAGDGATS</sequence>
<evidence type="ECO:0000256" key="4">
    <source>
        <dbReference type="ARBA" id="ARBA00023002"/>
    </source>
</evidence>
<dbReference type="Proteomes" id="UP000216339">
    <property type="component" value="Unassembled WGS sequence"/>
</dbReference>
<evidence type="ECO:0000256" key="5">
    <source>
        <dbReference type="SAM" id="MobiDB-lite"/>
    </source>
</evidence>
<feature type="region of interest" description="Disordered" evidence="5">
    <location>
        <begin position="159"/>
        <end position="190"/>
    </location>
</feature>
<dbReference type="Gene3D" id="3.30.1130.10">
    <property type="match status" value="1"/>
</dbReference>
<dbReference type="GO" id="GO:0033739">
    <property type="term" value="F:preQ1 synthase activity"/>
    <property type="evidence" value="ECO:0007669"/>
    <property type="project" value="InterPro"/>
</dbReference>
<evidence type="ECO:0000313" key="7">
    <source>
        <dbReference type="Proteomes" id="UP000216339"/>
    </source>
</evidence>
<dbReference type="GO" id="GO:0005737">
    <property type="term" value="C:cytoplasm"/>
    <property type="evidence" value="ECO:0007669"/>
    <property type="project" value="InterPro"/>
</dbReference>
<keyword evidence="2" id="KW-0671">Queuosine biosynthesis</keyword>
<dbReference type="InterPro" id="IPR050084">
    <property type="entry name" value="NADPH_dep_7-cyano-7-deazaG_red"/>
</dbReference>
<dbReference type="GO" id="GO:0008616">
    <property type="term" value="P:tRNA queuosine(34) biosynthetic process"/>
    <property type="evidence" value="ECO:0007669"/>
    <property type="project" value="UniProtKB-KW"/>
</dbReference>
<evidence type="ECO:0000256" key="2">
    <source>
        <dbReference type="ARBA" id="ARBA00022785"/>
    </source>
</evidence>
<dbReference type="OrthoDB" id="9795077at2"/>